<reference evidence="13" key="1">
    <citation type="submission" date="2020-10" db="EMBL/GenBank/DDBJ databases">
        <title>Genome sequence of the unusual species of purple photosynthetic bacteria, Phaeovibrio sulfidiphilus DSM 23193, type strain.</title>
        <authorList>
            <person name="Kyndt J.A."/>
            <person name="Meyer T.E."/>
        </authorList>
    </citation>
    <scope>NUCLEOTIDE SEQUENCE</scope>
    <source>
        <strain evidence="13">DSM 23193</strain>
    </source>
</reference>
<dbReference type="PRINTS" id="PR01302">
    <property type="entry name" value="TYPE3IMPPROT"/>
</dbReference>
<keyword evidence="10" id="KW-0975">Bacterial flagellum</keyword>
<dbReference type="Proteomes" id="UP000631034">
    <property type="component" value="Unassembled WGS sequence"/>
</dbReference>
<evidence type="ECO:0000256" key="10">
    <source>
        <dbReference type="ARBA" id="ARBA00023143"/>
    </source>
</evidence>
<keyword evidence="3 12" id="KW-0813">Transport</keyword>
<accession>A0A8J6YIU6</accession>
<dbReference type="PANTHER" id="PTHR30587">
    <property type="entry name" value="FLAGELLAR BIOSYNTHETIC PROTEIN FLIP"/>
    <property type="match status" value="1"/>
</dbReference>
<dbReference type="Pfam" id="PF00813">
    <property type="entry name" value="FliP"/>
    <property type="match status" value="1"/>
</dbReference>
<comment type="subcellular location">
    <subcellularLocation>
        <location evidence="12">Cell membrane</location>
        <topology evidence="12">Multi-pass membrane protein</topology>
    </subcellularLocation>
    <subcellularLocation>
        <location evidence="12">Bacterial flagellum basal body</location>
    </subcellularLocation>
</comment>
<keyword evidence="13" id="KW-0969">Cilium</keyword>
<evidence type="ECO:0000256" key="3">
    <source>
        <dbReference type="ARBA" id="ARBA00022448"/>
    </source>
</evidence>
<dbReference type="GO" id="GO:0044781">
    <property type="term" value="P:bacterial-type flagellum organization"/>
    <property type="evidence" value="ECO:0007669"/>
    <property type="project" value="UniProtKB-UniRule"/>
</dbReference>
<evidence type="ECO:0000256" key="11">
    <source>
        <dbReference type="ARBA" id="ARBA00023225"/>
    </source>
</evidence>
<dbReference type="InterPro" id="IPR005838">
    <property type="entry name" value="T3SS_IM_P"/>
</dbReference>
<evidence type="ECO:0000313" key="14">
    <source>
        <dbReference type="Proteomes" id="UP000631034"/>
    </source>
</evidence>
<feature type="transmembrane region" description="Helical" evidence="12">
    <location>
        <begin position="63"/>
        <end position="96"/>
    </location>
</feature>
<evidence type="ECO:0000256" key="12">
    <source>
        <dbReference type="RuleBase" id="RU362069"/>
    </source>
</evidence>
<protein>
    <recommendedName>
        <fullName evidence="2 12">Flagellar biosynthetic protein FliP</fullName>
    </recommendedName>
</protein>
<keyword evidence="4 12" id="KW-1003">Cell membrane</keyword>
<dbReference type="GO" id="GO:0009306">
    <property type="term" value="P:protein secretion"/>
    <property type="evidence" value="ECO:0007669"/>
    <property type="project" value="UniProtKB-UniRule"/>
</dbReference>
<keyword evidence="14" id="KW-1185">Reference proteome</keyword>
<dbReference type="PROSITE" id="PS01060">
    <property type="entry name" value="FLIP_1"/>
    <property type="match status" value="1"/>
</dbReference>
<keyword evidence="13" id="KW-0966">Cell projection</keyword>
<feature type="transmembrane region" description="Helical" evidence="12">
    <location>
        <begin position="244"/>
        <end position="264"/>
    </location>
</feature>
<name>A0A8J6YIU6_9PROT</name>
<dbReference type="PANTHER" id="PTHR30587:SF0">
    <property type="entry name" value="FLAGELLAR BIOSYNTHETIC PROTEIN FLIP"/>
    <property type="match status" value="1"/>
</dbReference>
<proteinExistence type="inferred from homology"/>
<gene>
    <name evidence="12 13" type="primary">fliP</name>
    <name evidence="13" type="ORF">IHV25_05280</name>
</gene>
<keyword evidence="8 12" id="KW-1133">Transmembrane helix</keyword>
<evidence type="ECO:0000256" key="1">
    <source>
        <dbReference type="ARBA" id="ARBA00006257"/>
    </source>
</evidence>
<dbReference type="GO" id="GO:0005886">
    <property type="term" value="C:plasma membrane"/>
    <property type="evidence" value="ECO:0007669"/>
    <property type="project" value="UniProtKB-SubCell"/>
</dbReference>
<comment type="function">
    <text evidence="12">Plays a role in the flagellum-specific transport system.</text>
</comment>
<evidence type="ECO:0000256" key="7">
    <source>
        <dbReference type="ARBA" id="ARBA00022927"/>
    </source>
</evidence>
<evidence type="ECO:0000256" key="2">
    <source>
        <dbReference type="ARBA" id="ARBA00021714"/>
    </source>
</evidence>
<dbReference type="GO" id="GO:0009425">
    <property type="term" value="C:bacterial-type flagellum basal body"/>
    <property type="evidence" value="ECO:0007669"/>
    <property type="project" value="UniProtKB-SubCell"/>
</dbReference>
<keyword evidence="5 12" id="KW-0812">Transmembrane</keyword>
<dbReference type="NCBIfam" id="NF009438">
    <property type="entry name" value="PRK12797.1"/>
    <property type="match status" value="1"/>
</dbReference>
<evidence type="ECO:0000256" key="4">
    <source>
        <dbReference type="ARBA" id="ARBA00022475"/>
    </source>
</evidence>
<dbReference type="NCBIfam" id="TIGR01103">
    <property type="entry name" value="fliP"/>
    <property type="match status" value="1"/>
</dbReference>
<dbReference type="RefSeq" id="WP_192534065.1">
    <property type="nucleotide sequence ID" value="NZ_JACZHT010000003.1"/>
</dbReference>
<dbReference type="PROSITE" id="PS01061">
    <property type="entry name" value="FLIP_2"/>
    <property type="match status" value="1"/>
</dbReference>
<evidence type="ECO:0000256" key="8">
    <source>
        <dbReference type="ARBA" id="ARBA00022989"/>
    </source>
</evidence>
<comment type="similarity">
    <text evidence="1 12">Belongs to the FliP/MopC/SpaP family.</text>
</comment>
<evidence type="ECO:0000256" key="9">
    <source>
        <dbReference type="ARBA" id="ARBA00023136"/>
    </source>
</evidence>
<keyword evidence="11 12" id="KW-1006">Bacterial flagellum protein export</keyword>
<sequence>MTRSRPAPLRSACRVHRTALLAGLALTTLGLFFLGASVFAAPALAQSLNIDLGQGGGSTTARIVQIIALLSVLSVAPGIIITTTSFVRLVVVLSLLRTAVGTQSTPPNMVLVSLAMFLTFYIMAPTFQQAWDEGIAPLVAEQITEEQALERTIEPFRQFMLANVRASDLQLFMDYRNETVSDVNEVSTLSLVPAFMISELRRAFEIGFLIFVPFIIIDMVVASVLMSMGMMMLPPMMLAMPFKIIFFVLVDGWNLVVGTLLYSYSAPIAGG</sequence>
<feature type="transmembrane region" description="Helical" evidence="12">
    <location>
        <begin position="206"/>
        <end position="232"/>
    </location>
</feature>
<evidence type="ECO:0000256" key="5">
    <source>
        <dbReference type="ARBA" id="ARBA00022692"/>
    </source>
</evidence>
<dbReference type="PRINTS" id="PR00951">
    <property type="entry name" value="FLGBIOSNFLIP"/>
</dbReference>
<feature type="transmembrane region" description="Helical" evidence="12">
    <location>
        <begin position="108"/>
        <end position="127"/>
    </location>
</feature>
<evidence type="ECO:0000313" key="13">
    <source>
        <dbReference type="EMBL" id="MBE1237056.1"/>
    </source>
</evidence>
<dbReference type="AlphaFoldDB" id="A0A8J6YIU6"/>
<keyword evidence="9 12" id="KW-0472">Membrane</keyword>
<keyword evidence="7 12" id="KW-0653">Protein transport</keyword>
<dbReference type="InterPro" id="IPR005837">
    <property type="entry name" value="FliP"/>
</dbReference>
<comment type="caution">
    <text evidence="13">The sequence shown here is derived from an EMBL/GenBank/DDBJ whole genome shotgun (WGS) entry which is preliminary data.</text>
</comment>
<keyword evidence="13" id="KW-0282">Flagellum</keyword>
<keyword evidence="6 12" id="KW-1005">Bacterial flagellum biogenesis</keyword>
<evidence type="ECO:0000256" key="6">
    <source>
        <dbReference type="ARBA" id="ARBA00022795"/>
    </source>
</evidence>
<dbReference type="EMBL" id="JACZHT010000003">
    <property type="protein sequence ID" value="MBE1237056.1"/>
    <property type="molecule type" value="Genomic_DNA"/>
</dbReference>
<organism evidence="13 14">
    <name type="scientific">Phaeovibrio sulfidiphilus</name>
    <dbReference type="NCBI Taxonomy" id="1220600"/>
    <lineage>
        <taxon>Bacteria</taxon>
        <taxon>Pseudomonadati</taxon>
        <taxon>Pseudomonadota</taxon>
        <taxon>Alphaproteobacteria</taxon>
        <taxon>Rhodospirillales</taxon>
        <taxon>Rhodospirillaceae</taxon>
        <taxon>Phaeovibrio</taxon>
    </lineage>
</organism>